<dbReference type="Gene3D" id="1.25.40.120">
    <property type="entry name" value="Protein prenylyltransferase"/>
    <property type="match status" value="1"/>
</dbReference>
<dbReference type="EMBL" id="MBFT01000589">
    <property type="protein sequence ID" value="PVU88925.1"/>
    <property type="molecule type" value="Genomic_DNA"/>
</dbReference>
<evidence type="ECO:0000256" key="2">
    <source>
        <dbReference type="ARBA" id="ARBA00006734"/>
    </source>
</evidence>
<keyword evidence="6" id="KW-0808">Transferase</keyword>
<dbReference type="EC" id="2.5.1.58" evidence="4"/>
<dbReference type="SUPFAM" id="SSF48439">
    <property type="entry name" value="Protein prenylyltransferase"/>
    <property type="match status" value="1"/>
</dbReference>
<evidence type="ECO:0000256" key="10">
    <source>
        <dbReference type="ARBA" id="ARBA00041392"/>
    </source>
</evidence>
<comment type="caution">
    <text evidence="15">The sequence shown here is derived from an EMBL/GenBank/DDBJ whole genome shotgun (WGS) entry which is preliminary data.</text>
</comment>
<evidence type="ECO:0000256" key="1">
    <source>
        <dbReference type="ARBA" id="ARBA00001946"/>
    </source>
</evidence>
<dbReference type="Pfam" id="PF01239">
    <property type="entry name" value="PPTA"/>
    <property type="match status" value="5"/>
</dbReference>
<organism evidence="15 16">
    <name type="scientific">Furculomyces boomerangus</name>
    <dbReference type="NCBI Taxonomy" id="61424"/>
    <lineage>
        <taxon>Eukaryota</taxon>
        <taxon>Fungi</taxon>
        <taxon>Fungi incertae sedis</taxon>
        <taxon>Zoopagomycota</taxon>
        <taxon>Kickxellomycotina</taxon>
        <taxon>Harpellomycetes</taxon>
        <taxon>Harpellales</taxon>
        <taxon>Harpellaceae</taxon>
        <taxon>Furculomyces</taxon>
    </lineage>
</organism>
<reference evidence="15 16" key="1">
    <citation type="journal article" date="2018" name="MBio">
        <title>Comparative Genomics Reveals the Core Gene Toolbox for the Fungus-Insect Symbiosis.</title>
        <authorList>
            <person name="Wang Y."/>
            <person name="Stata M."/>
            <person name="Wang W."/>
            <person name="Stajich J.E."/>
            <person name="White M.M."/>
            <person name="Moncalvo J.M."/>
        </authorList>
    </citation>
    <scope>NUCLEOTIDE SEQUENCE [LARGE SCALE GENOMIC DNA]</scope>
    <source>
        <strain evidence="15 16">AUS-77-4</strain>
    </source>
</reference>
<dbReference type="OrthoDB" id="272289at2759"/>
<keyword evidence="16" id="KW-1185">Reference proteome</keyword>
<evidence type="ECO:0000256" key="7">
    <source>
        <dbReference type="ARBA" id="ARBA00022737"/>
    </source>
</evidence>
<dbReference type="GO" id="GO:0004660">
    <property type="term" value="F:protein farnesyltransferase activity"/>
    <property type="evidence" value="ECO:0007669"/>
    <property type="project" value="UniProtKB-EC"/>
</dbReference>
<evidence type="ECO:0000313" key="15">
    <source>
        <dbReference type="EMBL" id="PVU91081.1"/>
    </source>
</evidence>
<evidence type="ECO:0000313" key="16">
    <source>
        <dbReference type="Proteomes" id="UP000245699"/>
    </source>
</evidence>
<protein>
    <recommendedName>
        <fullName evidence="9">Protein farnesyltransferase/geranylgeranyltransferase type-1 subunit alpha</fullName>
        <ecNumber evidence="4">2.5.1.58</ecNumber>
        <ecNumber evidence="3">2.5.1.59</ecNumber>
    </recommendedName>
    <alternativeName>
        <fullName evidence="12">CAAX farnesyltransferase subunit alpha</fullName>
    </alternativeName>
    <alternativeName>
        <fullName evidence="11">FTase-alpha</fullName>
    </alternativeName>
    <alternativeName>
        <fullName evidence="10">Ras proteins prenyltransferase subunit alpha</fullName>
    </alternativeName>
    <alternativeName>
        <fullName evidence="13">Type I protein geranyl-geranyltransferase subunit alpha</fullName>
    </alternativeName>
</protein>
<evidence type="ECO:0000256" key="11">
    <source>
        <dbReference type="ARBA" id="ARBA00042436"/>
    </source>
</evidence>
<dbReference type="PROSITE" id="PS51147">
    <property type="entry name" value="PFTA"/>
    <property type="match status" value="5"/>
</dbReference>
<dbReference type="InterPro" id="IPR002088">
    <property type="entry name" value="Prenyl_trans_a"/>
</dbReference>
<evidence type="ECO:0000256" key="5">
    <source>
        <dbReference type="ARBA" id="ARBA00022602"/>
    </source>
</evidence>
<proteinExistence type="inferred from homology"/>
<keyword evidence="8" id="KW-0460">Magnesium</keyword>
<dbReference type="PANTHER" id="PTHR11129">
    <property type="entry name" value="PROTEIN FARNESYLTRANSFERASE ALPHA SUBUNIT/RAB GERANYLGERANYL TRANSFERASE ALPHA SUBUNIT"/>
    <property type="match status" value="1"/>
</dbReference>
<dbReference type="EC" id="2.5.1.59" evidence="3"/>
<evidence type="ECO:0000256" key="4">
    <source>
        <dbReference type="ARBA" id="ARBA00012702"/>
    </source>
</evidence>
<keyword evidence="5" id="KW-0637">Prenyltransferase</keyword>
<dbReference type="GO" id="GO:0004662">
    <property type="term" value="F:CAAX-protein geranylgeranyltransferase activity"/>
    <property type="evidence" value="ECO:0007669"/>
    <property type="project" value="UniProtKB-EC"/>
</dbReference>
<keyword evidence="7" id="KW-0677">Repeat</keyword>
<dbReference type="GO" id="GO:0005953">
    <property type="term" value="C:CAAX-protein geranylgeranyltransferase complex"/>
    <property type="evidence" value="ECO:0007669"/>
    <property type="project" value="TreeGrafter"/>
</dbReference>
<comment type="cofactor">
    <cofactor evidence="1">
        <name>Mg(2+)</name>
        <dbReference type="ChEBI" id="CHEBI:18420"/>
    </cofactor>
</comment>
<dbReference type="EMBL" id="MBFT01000442">
    <property type="protein sequence ID" value="PVU91081.1"/>
    <property type="molecule type" value="Genomic_DNA"/>
</dbReference>
<evidence type="ECO:0000256" key="9">
    <source>
        <dbReference type="ARBA" id="ARBA00040965"/>
    </source>
</evidence>
<evidence type="ECO:0000256" key="12">
    <source>
        <dbReference type="ARBA" id="ARBA00043086"/>
    </source>
</evidence>
<name>A0A2T9YFG2_9FUNG</name>
<evidence type="ECO:0000256" key="8">
    <source>
        <dbReference type="ARBA" id="ARBA00022842"/>
    </source>
</evidence>
<accession>A0A2T9YFG2</accession>
<evidence type="ECO:0000256" key="13">
    <source>
        <dbReference type="ARBA" id="ARBA00043219"/>
    </source>
</evidence>
<dbReference type="STRING" id="61424.A0A2T9YFG2"/>
<comment type="similarity">
    <text evidence="2">Belongs to the protein prenyltransferase subunit alpha family.</text>
</comment>
<dbReference type="PANTHER" id="PTHR11129:SF1">
    <property type="entry name" value="PROTEIN FARNESYLTRANSFERASE_GERANYLGERANYLTRANSFERASE TYPE-1 SUBUNIT ALPHA"/>
    <property type="match status" value="1"/>
</dbReference>
<evidence type="ECO:0000256" key="3">
    <source>
        <dbReference type="ARBA" id="ARBA00012700"/>
    </source>
</evidence>
<dbReference type="Proteomes" id="UP000245699">
    <property type="component" value="Unassembled WGS sequence"/>
</dbReference>
<evidence type="ECO:0000313" key="14">
    <source>
        <dbReference type="EMBL" id="PVU88925.1"/>
    </source>
</evidence>
<dbReference type="AlphaFoldDB" id="A0A2T9YFG2"/>
<evidence type="ECO:0000256" key="6">
    <source>
        <dbReference type="ARBA" id="ARBA00022679"/>
    </source>
</evidence>
<sequence>MSDSEESDQEIWIPFNERKEWDDVAPIYIVDGPDSICPIAYTVEFKETMAYLRAIMQAGEVSERAFELVGEAIKLNPANYTAWLYRIKIFQDLDLDVKKELAWISMIANDNPKNYQVWHQRQKIVDSLVKSNKIKEFDIELDKTTKDNLSMVSNSDTVSIDESLVLLTKNLGNEIAKNEIEFINSQISSDSKNFHAWSYRQYIIKTFELWDYEKVYLESKINQDIRNNSAWNQRYFVLLKGKMDFKITDTEVLEKEIRYTTEKIVLAPNNESSWVYIQGLLRVHSEELLYSMFYKTIHDFMENEDNKNRMESSRFYWSFMFKYYRYKASHINNASKSEQSMWTEKAQQVCTYLAESLDPIRKNYWVYMSTKC</sequence>
<gene>
    <name evidence="15" type="ORF">BB559_004292</name>
    <name evidence="14" type="ORF">BB559_005313</name>
</gene>
<dbReference type="GO" id="GO:0005965">
    <property type="term" value="C:protein farnesyltransferase complex"/>
    <property type="evidence" value="ECO:0007669"/>
    <property type="project" value="TreeGrafter"/>
</dbReference>